<dbReference type="AlphaFoldDB" id="A0AAN8NRZ2"/>
<dbReference type="Proteomes" id="UP001307849">
    <property type="component" value="Unassembled WGS sequence"/>
</dbReference>
<feature type="signal peptide" evidence="1">
    <location>
        <begin position="1"/>
        <end position="24"/>
    </location>
</feature>
<name>A0AAN8NRZ2_9PEZI</name>
<keyword evidence="1" id="KW-0732">Signal</keyword>
<proteinExistence type="predicted"/>
<evidence type="ECO:0000256" key="1">
    <source>
        <dbReference type="SAM" id="SignalP"/>
    </source>
</evidence>
<evidence type="ECO:0000313" key="4">
    <source>
        <dbReference type="Proteomes" id="UP001307849"/>
    </source>
</evidence>
<protein>
    <recommendedName>
        <fullName evidence="2">Transglycosylase SLT domain-containing protein</fullName>
    </recommendedName>
</protein>
<comment type="caution">
    <text evidence="3">The sequence shown here is derived from an EMBL/GenBank/DDBJ whole genome shotgun (WGS) entry which is preliminary data.</text>
</comment>
<organism evidence="3 4">
    <name type="scientific">Arthrobotrys conoides</name>
    <dbReference type="NCBI Taxonomy" id="74498"/>
    <lineage>
        <taxon>Eukaryota</taxon>
        <taxon>Fungi</taxon>
        <taxon>Dikarya</taxon>
        <taxon>Ascomycota</taxon>
        <taxon>Pezizomycotina</taxon>
        <taxon>Orbiliomycetes</taxon>
        <taxon>Orbiliales</taxon>
        <taxon>Orbiliaceae</taxon>
        <taxon>Arthrobotrys</taxon>
    </lineage>
</organism>
<feature type="chain" id="PRO_5042886385" description="Transglycosylase SLT domain-containing protein" evidence="1">
    <location>
        <begin position="25"/>
        <end position="279"/>
    </location>
</feature>
<gene>
    <name evidence="3" type="ORF">TWF506_006818</name>
</gene>
<reference evidence="3 4" key="1">
    <citation type="submission" date="2019-10" db="EMBL/GenBank/DDBJ databases">
        <authorList>
            <person name="Palmer J.M."/>
        </authorList>
    </citation>
    <scope>NUCLEOTIDE SEQUENCE [LARGE SCALE GENOMIC DNA]</scope>
    <source>
        <strain evidence="3 4">TWF506</strain>
    </source>
</reference>
<dbReference type="EMBL" id="JAVHJM010000003">
    <property type="protein sequence ID" value="KAK6516938.1"/>
    <property type="molecule type" value="Genomic_DNA"/>
</dbReference>
<evidence type="ECO:0000259" key="2">
    <source>
        <dbReference type="Pfam" id="PF01464"/>
    </source>
</evidence>
<dbReference type="InterPro" id="IPR023346">
    <property type="entry name" value="Lysozyme-like_dom_sf"/>
</dbReference>
<keyword evidence="4" id="KW-1185">Reference proteome</keyword>
<evidence type="ECO:0000313" key="3">
    <source>
        <dbReference type="EMBL" id="KAK6516938.1"/>
    </source>
</evidence>
<dbReference type="Pfam" id="PF01464">
    <property type="entry name" value="SLT"/>
    <property type="match status" value="1"/>
</dbReference>
<feature type="domain" description="Transglycosylase SLT" evidence="2">
    <location>
        <begin position="143"/>
        <end position="241"/>
    </location>
</feature>
<dbReference type="SUPFAM" id="SSF53955">
    <property type="entry name" value="Lysozyme-like"/>
    <property type="match status" value="1"/>
</dbReference>
<accession>A0AAN8NRZ2</accession>
<dbReference type="InterPro" id="IPR008258">
    <property type="entry name" value="Transglycosylase_SLT_dom_1"/>
</dbReference>
<sequence>MSFSILSIFRLLIISLMLFCTCDALPLHKYSHLAKRLSHLHFHKKSEEVKPRQTLPALPYGLGIKVAKALSYWGNVNTNDGIAYGTDSYTYYSGGPENFPSTKNWMSFEAMFQANMPLMKKSCGWNNWGPDNTDRQIGYMKTYIQQVARASRVDQRAILAVIMQESAGCLRAPTTSNGVTNPGLMQSHNGVAFDPSRPVTTIKQMIVDGTMGTAYGDGLVQLINQYGNYYKAFRAYNSGSISSDGNLSNGNGATPCYVSDIANRLTGWTLAPNGCRGGH</sequence>
<dbReference type="Gene3D" id="1.10.530.10">
    <property type="match status" value="1"/>
</dbReference>